<dbReference type="OrthoDB" id="3991343at2759"/>
<dbReference type="Proteomes" id="UP000769157">
    <property type="component" value="Unassembled WGS sequence"/>
</dbReference>
<gene>
    <name evidence="2" type="ORF">OGAPHI_004025</name>
</gene>
<protein>
    <recommendedName>
        <fullName evidence="1">PCI domain-containing protein</fullName>
    </recommendedName>
</protein>
<organism evidence="2 3">
    <name type="scientific">Ogataea philodendri</name>
    <dbReference type="NCBI Taxonomy" id="1378263"/>
    <lineage>
        <taxon>Eukaryota</taxon>
        <taxon>Fungi</taxon>
        <taxon>Dikarya</taxon>
        <taxon>Ascomycota</taxon>
        <taxon>Saccharomycotina</taxon>
        <taxon>Pichiomycetes</taxon>
        <taxon>Pichiales</taxon>
        <taxon>Pichiaceae</taxon>
        <taxon>Ogataea</taxon>
    </lineage>
</organism>
<dbReference type="GeneID" id="70235990"/>
<evidence type="ECO:0000313" key="3">
    <source>
        <dbReference type="Proteomes" id="UP000769157"/>
    </source>
</evidence>
<feature type="domain" description="PCI" evidence="1">
    <location>
        <begin position="234"/>
        <end position="321"/>
    </location>
</feature>
<dbReference type="InterPro" id="IPR000717">
    <property type="entry name" value="PCI_dom"/>
</dbReference>
<dbReference type="Gene3D" id="1.10.10.10">
    <property type="entry name" value="Winged helix-like DNA-binding domain superfamily/Winged helix DNA-binding domain"/>
    <property type="match status" value="1"/>
</dbReference>
<keyword evidence="3" id="KW-1185">Reference proteome</keyword>
<dbReference type="AlphaFoldDB" id="A0A9P8P5X7"/>
<accession>A0A9P8P5X7</accession>
<dbReference type="SMART" id="SM00088">
    <property type="entry name" value="PINT"/>
    <property type="match status" value="1"/>
</dbReference>
<dbReference type="InterPro" id="IPR036388">
    <property type="entry name" value="WH-like_DNA-bd_sf"/>
</dbReference>
<evidence type="ECO:0000313" key="2">
    <source>
        <dbReference type="EMBL" id="KAH3665837.1"/>
    </source>
</evidence>
<dbReference type="EMBL" id="JAEUBE010000295">
    <property type="protein sequence ID" value="KAH3665837.1"/>
    <property type="molecule type" value="Genomic_DNA"/>
</dbReference>
<dbReference type="RefSeq" id="XP_046061041.1">
    <property type="nucleotide sequence ID" value="XM_046205059.1"/>
</dbReference>
<evidence type="ECO:0000259" key="1">
    <source>
        <dbReference type="SMART" id="SM00088"/>
    </source>
</evidence>
<name>A0A9P8P5X7_9ASCO</name>
<reference evidence="2" key="2">
    <citation type="submission" date="2021-01" db="EMBL/GenBank/DDBJ databases">
        <authorList>
            <person name="Schikora-Tamarit M.A."/>
        </authorList>
    </citation>
    <scope>NUCLEOTIDE SEQUENCE</scope>
    <source>
        <strain evidence="2">CBS6075</strain>
    </source>
</reference>
<sequence>MSFSKETAIQQVLDEPCMQKQLDAIARAVFAGVDLPASQLTVPELQNALLLHSVYTGSGGEFDQIDPKLLNEYKDLQLEYLLLKIWSGNDSEDVYQSAIDGMAELYESDPAKCDQFPTSLVIFNLKHHCAQHLVANKAYPMALPFLLDNFQNSSLDFAASPKPDLQHGFRLLVQCLLLTPYTYKKLNALRSIVSKINVQPYQIDPDTKSLLENMNDRQLFPISKTILSKLVPEQELDHAIELATEFNIVSLSQVFSTVKIPTIKTIFELELDNLQLFDLILQLISDRKINAVVDEIDMSVHFNLQKEEKLLPTLLKLLDTLS</sequence>
<reference evidence="2" key="1">
    <citation type="journal article" date="2021" name="Open Biol.">
        <title>Shared evolutionary footprints suggest mitochondrial oxidative damage underlies multiple complex I losses in fungi.</title>
        <authorList>
            <person name="Schikora-Tamarit M.A."/>
            <person name="Marcet-Houben M."/>
            <person name="Nosek J."/>
            <person name="Gabaldon T."/>
        </authorList>
    </citation>
    <scope>NUCLEOTIDE SEQUENCE</scope>
    <source>
        <strain evidence="2">CBS6075</strain>
    </source>
</reference>
<comment type="caution">
    <text evidence="2">The sequence shown here is derived from an EMBL/GenBank/DDBJ whole genome shotgun (WGS) entry which is preliminary data.</text>
</comment>
<proteinExistence type="predicted"/>